<keyword evidence="3" id="KW-1185">Reference proteome</keyword>
<evidence type="ECO:0000256" key="1">
    <source>
        <dbReference type="SAM" id="MobiDB-lite"/>
    </source>
</evidence>
<name>A0ABN3ET10_9ACTN</name>
<organism evidence="2 3">
    <name type="scientific">Kitasatospora cystarginea</name>
    <dbReference type="NCBI Taxonomy" id="58350"/>
    <lineage>
        <taxon>Bacteria</taxon>
        <taxon>Bacillati</taxon>
        <taxon>Actinomycetota</taxon>
        <taxon>Actinomycetes</taxon>
        <taxon>Kitasatosporales</taxon>
        <taxon>Streptomycetaceae</taxon>
        <taxon>Kitasatospora</taxon>
    </lineage>
</organism>
<dbReference type="Proteomes" id="UP001500305">
    <property type="component" value="Unassembled WGS sequence"/>
</dbReference>
<dbReference type="EMBL" id="BAAATR010000037">
    <property type="protein sequence ID" value="GAA2268702.1"/>
    <property type="molecule type" value="Genomic_DNA"/>
</dbReference>
<protein>
    <submittedName>
        <fullName evidence="2">Uncharacterized protein</fullName>
    </submittedName>
</protein>
<comment type="caution">
    <text evidence="2">The sequence shown here is derived from an EMBL/GenBank/DDBJ whole genome shotgun (WGS) entry which is preliminary data.</text>
</comment>
<gene>
    <name evidence="2" type="ORF">GCM10010430_62560</name>
</gene>
<feature type="region of interest" description="Disordered" evidence="1">
    <location>
        <begin position="82"/>
        <end position="107"/>
    </location>
</feature>
<proteinExistence type="predicted"/>
<sequence length="107" mass="12230">MHGPDEGREQPLRLIADPLPYRENAILRGPEQLPVSFERLGPDELAASNALNGRVPQGTHLLSPKERRWYFPYEQVPRMTRMTRGTHDLVRRADRARRDTPPPGADP</sequence>
<evidence type="ECO:0000313" key="2">
    <source>
        <dbReference type="EMBL" id="GAA2268702.1"/>
    </source>
</evidence>
<feature type="compositionally biased region" description="Basic and acidic residues" evidence="1">
    <location>
        <begin position="85"/>
        <end position="100"/>
    </location>
</feature>
<evidence type="ECO:0000313" key="3">
    <source>
        <dbReference type="Proteomes" id="UP001500305"/>
    </source>
</evidence>
<reference evidence="2 3" key="1">
    <citation type="journal article" date="2019" name="Int. J. Syst. Evol. Microbiol.">
        <title>The Global Catalogue of Microorganisms (GCM) 10K type strain sequencing project: providing services to taxonomists for standard genome sequencing and annotation.</title>
        <authorList>
            <consortium name="The Broad Institute Genomics Platform"/>
            <consortium name="The Broad Institute Genome Sequencing Center for Infectious Disease"/>
            <person name="Wu L."/>
            <person name="Ma J."/>
        </authorList>
    </citation>
    <scope>NUCLEOTIDE SEQUENCE [LARGE SCALE GENOMIC DNA]</scope>
    <source>
        <strain evidence="2 3">JCM 7356</strain>
    </source>
</reference>
<accession>A0ABN3ET10</accession>